<proteinExistence type="predicted"/>
<evidence type="ECO:0000313" key="1">
    <source>
        <dbReference type="EMBL" id="EFI97552.1"/>
    </source>
</evidence>
<gene>
    <name evidence="1" type="ORF">SCHCODRAFT_233852</name>
</gene>
<dbReference type="AlphaFoldDB" id="D8Q2M9"/>
<dbReference type="OrthoDB" id="2902395at2759"/>
<dbReference type="EMBL" id="GL377305">
    <property type="protein sequence ID" value="EFI97552.1"/>
    <property type="molecule type" value="Genomic_DNA"/>
</dbReference>
<name>D8Q2M9_SCHCM</name>
<dbReference type="Proteomes" id="UP000007431">
    <property type="component" value="Unassembled WGS sequence"/>
</dbReference>
<reference evidence="1 2" key="1">
    <citation type="journal article" date="2010" name="Nat. Biotechnol.">
        <title>Genome sequence of the model mushroom Schizophyllum commune.</title>
        <authorList>
            <person name="Ohm R.A."/>
            <person name="de Jong J.F."/>
            <person name="Lugones L.G."/>
            <person name="Aerts A."/>
            <person name="Kothe E."/>
            <person name="Stajich J.E."/>
            <person name="de Vries R.P."/>
            <person name="Record E."/>
            <person name="Levasseur A."/>
            <person name="Baker S.E."/>
            <person name="Bartholomew K.A."/>
            <person name="Coutinho P.M."/>
            <person name="Erdmann S."/>
            <person name="Fowler T.J."/>
            <person name="Gathman A.C."/>
            <person name="Lombard V."/>
            <person name="Henrissat B."/>
            <person name="Knabe N."/>
            <person name="Kuees U."/>
            <person name="Lilly W.W."/>
            <person name="Lindquist E."/>
            <person name="Lucas S."/>
            <person name="Magnuson J.K."/>
            <person name="Piumi F."/>
            <person name="Raudaskoski M."/>
            <person name="Salamov A."/>
            <person name="Schmutz J."/>
            <person name="Schwarze F.W.M.R."/>
            <person name="vanKuyk P.A."/>
            <person name="Horton J.S."/>
            <person name="Grigoriev I.V."/>
            <person name="Woesten H.A.B."/>
        </authorList>
    </citation>
    <scope>NUCLEOTIDE SEQUENCE [LARGE SCALE GENOMIC DNA]</scope>
    <source>
        <strain evidence="2">H4-8 / FGSC 9210</strain>
    </source>
</reference>
<dbReference type="InParanoid" id="D8Q2M9"/>
<sequence length="207" mass="22740">MNFNFNNVAYNPATGAYVHLNNGHNAQANPQLRRGRPLRAEDTFAPQGPSVATQTLIYAIRNDQNLLTDCLDRILRGNVRSTAVETLLQGLEACGAYLGAARDAAVDAWRVRHCTRCHSQYKEVDNHPSACVIEHDAIAVTKNGSVWVRLCCGTREAPGASAPPPMYGRHTTQPITHDIRHKVDDEGLTVLTGHFDTCEMRGCPPQL</sequence>
<organism evidence="2">
    <name type="scientific">Schizophyllum commune (strain H4-8 / FGSC 9210)</name>
    <name type="common">Split gill fungus</name>
    <dbReference type="NCBI Taxonomy" id="578458"/>
    <lineage>
        <taxon>Eukaryota</taxon>
        <taxon>Fungi</taxon>
        <taxon>Dikarya</taxon>
        <taxon>Basidiomycota</taxon>
        <taxon>Agaricomycotina</taxon>
        <taxon>Agaricomycetes</taxon>
        <taxon>Agaricomycetidae</taxon>
        <taxon>Agaricales</taxon>
        <taxon>Schizophyllaceae</taxon>
        <taxon>Schizophyllum</taxon>
    </lineage>
</organism>
<dbReference type="HOGENOM" id="CLU_111657_0_0_1"/>
<evidence type="ECO:0000313" key="2">
    <source>
        <dbReference type="Proteomes" id="UP000007431"/>
    </source>
</evidence>
<dbReference type="RefSeq" id="XP_003032455.1">
    <property type="nucleotide sequence ID" value="XM_003032409.1"/>
</dbReference>
<dbReference type="GeneID" id="9590227"/>
<keyword evidence="2" id="KW-1185">Reference proteome</keyword>
<protein>
    <submittedName>
        <fullName evidence="1">Expressed protein</fullName>
    </submittedName>
</protein>
<dbReference type="VEuPathDB" id="FungiDB:SCHCODRAFT_02617200"/>
<accession>D8Q2M9</accession>
<dbReference type="KEGG" id="scm:SCHCO_02617200"/>